<protein>
    <submittedName>
        <fullName evidence="17">G-protein coupled receptor Mth isoform X1</fullName>
    </submittedName>
</protein>
<keyword evidence="11" id="KW-0325">Glycoprotein</keyword>
<feature type="transmembrane region" description="Helical" evidence="14">
    <location>
        <begin position="231"/>
        <end position="250"/>
    </location>
</feature>
<dbReference type="Gene3D" id="2.30.160.11">
    <property type="match status" value="1"/>
</dbReference>
<evidence type="ECO:0000256" key="9">
    <source>
        <dbReference type="ARBA" id="ARBA00023157"/>
    </source>
</evidence>
<feature type="transmembrane region" description="Helical" evidence="14">
    <location>
        <begin position="334"/>
        <end position="354"/>
    </location>
</feature>
<sequence>MLFRYKCGFFEMLIFRNANIWVLAVSLIVLPKTKADIYDCDFFDTVDISAGQRFPNGSYLYDGLLIPAELTGIYNSRILPDESKEKVESHIRGCVCKLKTCVRFCCPHNHIMRGGVCSKNMTEEELEEHDPYLNVTLKDGSEVTRHFKDELIVQWDLPMPCEDMFDLDNRDEMDQYTLFENGTFFRHYDSVTLNKREYCFQHFEFESDDNTTYIRIAPHNCVIVPSRTAQTVVIITSLVCMVLTMCVYLYVKKLQNLHGKCFLCYMLCLFMGYLFLLLDLWNLSFSFCLTAGYLGYFFVMAAFFWLSVISLHLWNTFSGTSHSINRFLPEHRFLAYNTYAWGMALILTGITFLADKMVVNEDWNPRMGSEGHCWIYTLDWSAMLYFYGPMVLLIAFNIAMFILTAVRIIRVKKDIQNFAHKQERKHKLNSDKQTYTFFLRLFIIMGMSWSLEIISYLVQSNETWANVFLVADYFNWSQGIIIFVLFILKRSTLKLLRDRHNPKPTWSVASSRSRSRNTTGGSLNHFTRTASVT</sequence>
<feature type="transmembrane region" description="Helical" evidence="14">
    <location>
        <begin position="293"/>
        <end position="314"/>
    </location>
</feature>
<evidence type="ECO:0000256" key="10">
    <source>
        <dbReference type="ARBA" id="ARBA00023170"/>
    </source>
</evidence>
<dbReference type="CDD" id="cd15039">
    <property type="entry name" value="7tmB3_Methuselah-like"/>
    <property type="match status" value="1"/>
</dbReference>
<evidence type="ECO:0000259" key="15">
    <source>
        <dbReference type="PROSITE" id="PS50261"/>
    </source>
</evidence>
<organism evidence="16 17">
    <name type="scientific">Drosophila suzukii</name>
    <name type="common">Spotted-wing drosophila fruit fly</name>
    <dbReference type="NCBI Taxonomy" id="28584"/>
    <lineage>
        <taxon>Eukaryota</taxon>
        <taxon>Metazoa</taxon>
        <taxon>Ecdysozoa</taxon>
        <taxon>Arthropoda</taxon>
        <taxon>Hexapoda</taxon>
        <taxon>Insecta</taxon>
        <taxon>Pterygota</taxon>
        <taxon>Neoptera</taxon>
        <taxon>Endopterygota</taxon>
        <taxon>Diptera</taxon>
        <taxon>Brachycera</taxon>
        <taxon>Muscomorpha</taxon>
        <taxon>Ephydroidea</taxon>
        <taxon>Drosophilidae</taxon>
        <taxon>Drosophila</taxon>
        <taxon>Sophophora</taxon>
    </lineage>
</organism>
<evidence type="ECO:0000256" key="5">
    <source>
        <dbReference type="ARBA" id="ARBA00022729"/>
    </source>
</evidence>
<dbReference type="PANTHER" id="PTHR47154">
    <property type="entry name" value="G-PROTEIN COUPLED RECEPTOR MTH-RELATED"/>
    <property type="match status" value="1"/>
</dbReference>
<reference evidence="17" key="1">
    <citation type="submission" date="2025-08" db="UniProtKB">
        <authorList>
            <consortium name="RefSeq"/>
        </authorList>
    </citation>
    <scope>IDENTIFICATION</scope>
</reference>
<dbReference type="InterPro" id="IPR051384">
    <property type="entry name" value="Mth_GPCR"/>
</dbReference>
<keyword evidence="3" id="KW-1003">Cell membrane</keyword>
<evidence type="ECO:0000256" key="3">
    <source>
        <dbReference type="ARBA" id="ARBA00022475"/>
    </source>
</evidence>
<dbReference type="InterPro" id="IPR010596">
    <property type="entry name" value="Methuselah_N_dom"/>
</dbReference>
<evidence type="ECO:0000256" key="4">
    <source>
        <dbReference type="ARBA" id="ARBA00022692"/>
    </source>
</evidence>
<evidence type="ECO:0000256" key="6">
    <source>
        <dbReference type="ARBA" id="ARBA00022989"/>
    </source>
</evidence>
<dbReference type="RefSeq" id="XP_070853113.1">
    <property type="nucleotide sequence ID" value="XM_070997012.1"/>
</dbReference>
<proteinExistence type="inferred from homology"/>
<comment type="subcellular location">
    <subcellularLocation>
        <location evidence="1">Cell membrane</location>
        <topology evidence="1">Multi-pass membrane protein</topology>
    </subcellularLocation>
</comment>
<dbReference type="CDD" id="cd00251">
    <property type="entry name" value="Mth_Ecto"/>
    <property type="match status" value="1"/>
</dbReference>
<evidence type="ECO:0000256" key="2">
    <source>
        <dbReference type="ARBA" id="ARBA00008979"/>
    </source>
</evidence>
<evidence type="ECO:0000256" key="13">
    <source>
        <dbReference type="SAM" id="MobiDB-lite"/>
    </source>
</evidence>
<feature type="transmembrane region" description="Helical" evidence="14">
    <location>
        <begin position="262"/>
        <end position="281"/>
    </location>
</feature>
<keyword evidence="16" id="KW-1185">Reference proteome</keyword>
<evidence type="ECO:0000256" key="1">
    <source>
        <dbReference type="ARBA" id="ARBA00004651"/>
    </source>
</evidence>
<dbReference type="PANTHER" id="PTHR47154:SF2">
    <property type="entry name" value="G-PROTEIN COUPLED RECEPTOR MTH-RELATED"/>
    <property type="match status" value="1"/>
</dbReference>
<dbReference type="InterPro" id="IPR044860">
    <property type="entry name" value="Methusela_ecto_dom_1"/>
</dbReference>
<feature type="transmembrane region" description="Helical" evidence="14">
    <location>
        <begin position="464"/>
        <end position="488"/>
    </location>
</feature>
<dbReference type="PROSITE" id="PS50261">
    <property type="entry name" value="G_PROTEIN_RECEP_F2_4"/>
    <property type="match status" value="1"/>
</dbReference>
<evidence type="ECO:0000256" key="14">
    <source>
        <dbReference type="SAM" id="Phobius"/>
    </source>
</evidence>
<dbReference type="InterPro" id="IPR036272">
    <property type="entry name" value="Methuselah_N_sf"/>
</dbReference>
<keyword evidence="12" id="KW-0807">Transducer</keyword>
<evidence type="ECO:0000313" key="16">
    <source>
        <dbReference type="Proteomes" id="UP001652628"/>
    </source>
</evidence>
<feature type="domain" description="G-protein coupled receptors family 2 profile 2" evidence="15">
    <location>
        <begin position="226"/>
        <end position="490"/>
    </location>
</feature>
<feature type="transmembrane region" description="Helical" evidence="14">
    <location>
        <begin position="437"/>
        <end position="458"/>
    </location>
</feature>
<dbReference type="InterPro" id="IPR000832">
    <property type="entry name" value="GPCR_2_secretin-like"/>
</dbReference>
<dbReference type="SUPFAM" id="SSF63877">
    <property type="entry name" value="Methuselah ectodomain"/>
    <property type="match status" value="1"/>
</dbReference>
<evidence type="ECO:0000313" key="17">
    <source>
        <dbReference type="RefSeq" id="XP_070853113.1"/>
    </source>
</evidence>
<evidence type="ECO:0000256" key="8">
    <source>
        <dbReference type="ARBA" id="ARBA00023136"/>
    </source>
</evidence>
<dbReference type="SUPFAM" id="SSF81321">
    <property type="entry name" value="Family A G protein-coupled receptor-like"/>
    <property type="match status" value="1"/>
</dbReference>
<feature type="transmembrane region" description="Helical" evidence="14">
    <location>
        <begin position="384"/>
        <end position="406"/>
    </location>
</feature>
<keyword evidence="6 14" id="KW-1133">Transmembrane helix</keyword>
<dbReference type="Pfam" id="PF06652">
    <property type="entry name" value="Methuselah_N"/>
    <property type="match status" value="1"/>
</dbReference>
<keyword evidence="8 14" id="KW-0472">Membrane</keyword>
<keyword evidence="5" id="KW-0732">Signal</keyword>
<dbReference type="Gene3D" id="2.170.180.11">
    <property type="entry name" value="Methuselah ectodomain, domain 2"/>
    <property type="match status" value="1"/>
</dbReference>
<feature type="region of interest" description="Disordered" evidence="13">
    <location>
        <begin position="501"/>
        <end position="523"/>
    </location>
</feature>
<name>A0ABM4TT38_DROSZ</name>
<comment type="similarity">
    <text evidence="2">Belongs to the G-protein coupled receptor 2 family. Mth subfamily.</text>
</comment>
<dbReference type="Proteomes" id="UP001652628">
    <property type="component" value="Chromosome 3"/>
</dbReference>
<dbReference type="InterPro" id="IPR023311">
    <property type="entry name" value="Methusela_ecto_dom_2"/>
</dbReference>
<keyword evidence="7" id="KW-0297">G-protein coupled receptor</keyword>
<keyword evidence="9" id="KW-1015">Disulfide bond</keyword>
<gene>
    <name evidence="17" type="primary">mth</name>
</gene>
<dbReference type="Gene3D" id="1.20.1070.10">
    <property type="entry name" value="Rhodopsin 7-helix transmembrane proteins"/>
    <property type="match status" value="1"/>
</dbReference>
<evidence type="ECO:0000256" key="12">
    <source>
        <dbReference type="ARBA" id="ARBA00023224"/>
    </source>
</evidence>
<evidence type="ECO:0000256" key="7">
    <source>
        <dbReference type="ARBA" id="ARBA00023040"/>
    </source>
</evidence>
<accession>A0ABM4TT38</accession>
<evidence type="ECO:0000256" key="11">
    <source>
        <dbReference type="ARBA" id="ARBA00023180"/>
    </source>
</evidence>
<dbReference type="GeneID" id="108011082"/>
<dbReference type="Pfam" id="PF00002">
    <property type="entry name" value="7tm_2"/>
    <property type="match status" value="1"/>
</dbReference>
<dbReference type="InterPro" id="IPR017981">
    <property type="entry name" value="GPCR_2-like_7TM"/>
</dbReference>
<keyword evidence="4 14" id="KW-0812">Transmembrane</keyword>
<keyword evidence="10 17" id="KW-0675">Receptor</keyword>